<dbReference type="Proteomes" id="UP000798808">
    <property type="component" value="Unassembled WGS sequence"/>
</dbReference>
<evidence type="ECO:0000313" key="1">
    <source>
        <dbReference type="EMBL" id="MTI24258.1"/>
    </source>
</evidence>
<accession>A0ABW9RLL5</accession>
<sequence length="149" mass="17539">MRFKYLYRYVFLLLFIAVITEAKSQKVAKWEEGKHEKHVLSVPLKKEFNLTFEVENYDNYELVLEGNDNSRTSDMFRIAFRHYQVSFGHGLKIPYNIGDIIALEYNSNLLQVMVNGHNVFTKVLQETPARIIYRSTEHLNSPPKINLIK</sequence>
<protein>
    <submittedName>
        <fullName evidence="1">Uncharacterized protein</fullName>
    </submittedName>
</protein>
<keyword evidence="2" id="KW-1185">Reference proteome</keyword>
<evidence type="ECO:0000313" key="2">
    <source>
        <dbReference type="Proteomes" id="UP000798808"/>
    </source>
</evidence>
<name>A0ABW9RLL5_9BACT</name>
<proteinExistence type="predicted"/>
<comment type="caution">
    <text evidence="1">The sequence shown here is derived from an EMBL/GenBank/DDBJ whole genome shotgun (WGS) entry which is preliminary data.</text>
</comment>
<gene>
    <name evidence="1" type="ORF">E1163_04800</name>
</gene>
<dbReference type="RefSeq" id="WP_155170068.1">
    <property type="nucleotide sequence ID" value="NZ_BAAAFL010000023.1"/>
</dbReference>
<organism evidence="1 2">
    <name type="scientific">Fulvivirga kasyanovii</name>
    <dbReference type="NCBI Taxonomy" id="396812"/>
    <lineage>
        <taxon>Bacteria</taxon>
        <taxon>Pseudomonadati</taxon>
        <taxon>Bacteroidota</taxon>
        <taxon>Cytophagia</taxon>
        <taxon>Cytophagales</taxon>
        <taxon>Fulvivirgaceae</taxon>
        <taxon>Fulvivirga</taxon>
    </lineage>
</organism>
<dbReference type="EMBL" id="SMLW01000389">
    <property type="protein sequence ID" value="MTI24258.1"/>
    <property type="molecule type" value="Genomic_DNA"/>
</dbReference>
<reference evidence="1 2" key="1">
    <citation type="submission" date="2019-02" db="EMBL/GenBank/DDBJ databases">
        <authorList>
            <person name="Goldberg S.R."/>
            <person name="Haltli B.A."/>
            <person name="Correa H."/>
            <person name="Russell K.G."/>
        </authorList>
    </citation>
    <scope>NUCLEOTIDE SEQUENCE [LARGE SCALE GENOMIC DNA]</scope>
    <source>
        <strain evidence="1 2">JCM 16186</strain>
    </source>
</reference>